<accession>A0A4Q2RYY4</accession>
<dbReference type="RefSeq" id="WP_129398347.1">
    <property type="nucleotide sequence ID" value="NZ_SDWT01000001.1"/>
</dbReference>
<protein>
    <recommendedName>
        <fullName evidence="4">WD40 repeat domain-containing protein</fullName>
    </recommendedName>
</protein>
<keyword evidence="1" id="KW-0812">Transmembrane</keyword>
<feature type="transmembrane region" description="Helical" evidence="1">
    <location>
        <begin position="39"/>
        <end position="60"/>
    </location>
</feature>
<keyword evidence="3" id="KW-1185">Reference proteome</keyword>
<dbReference type="AlphaFoldDB" id="A0A4Q2RYY4"/>
<dbReference type="OrthoDB" id="3765772at2"/>
<dbReference type="SUPFAM" id="SSF82171">
    <property type="entry name" value="DPP6 N-terminal domain-like"/>
    <property type="match status" value="1"/>
</dbReference>
<reference evidence="2 3" key="1">
    <citation type="submission" date="2019-01" db="EMBL/GenBank/DDBJ databases">
        <title>Novel species of Nocardioides.</title>
        <authorList>
            <person name="Liu Q."/>
            <person name="Xin Y.-H."/>
        </authorList>
    </citation>
    <scope>NUCLEOTIDE SEQUENCE [LARGE SCALE GENOMIC DNA]</scope>
    <source>
        <strain evidence="2 3">CGMCC 4.6882</strain>
    </source>
</reference>
<name>A0A4Q2RYY4_9ACTN</name>
<organism evidence="2 3">
    <name type="scientific">Nocardioides oleivorans</name>
    <dbReference type="NCBI Taxonomy" id="273676"/>
    <lineage>
        <taxon>Bacteria</taxon>
        <taxon>Bacillati</taxon>
        <taxon>Actinomycetota</taxon>
        <taxon>Actinomycetes</taxon>
        <taxon>Propionibacteriales</taxon>
        <taxon>Nocardioidaceae</taxon>
        <taxon>Nocardioides</taxon>
    </lineage>
</organism>
<evidence type="ECO:0000313" key="3">
    <source>
        <dbReference type="Proteomes" id="UP000294071"/>
    </source>
</evidence>
<keyword evidence="1" id="KW-0472">Membrane</keyword>
<gene>
    <name evidence="2" type="ORF">EUA93_02175</name>
</gene>
<evidence type="ECO:0000313" key="2">
    <source>
        <dbReference type="EMBL" id="RYB93265.1"/>
    </source>
</evidence>
<proteinExistence type="predicted"/>
<dbReference type="EMBL" id="SDWT01000001">
    <property type="protein sequence ID" value="RYB93265.1"/>
    <property type="molecule type" value="Genomic_DNA"/>
</dbReference>
<keyword evidence="1" id="KW-1133">Transmembrane helix</keyword>
<sequence length="443" mass="46754">MVNDLRDLMREASSHAPHDDGDVSAVLGAGRRRVRVRRAATIGGTALAAGAITLGSMAWLDPSPPDLAAAGVPRPEGPVIGLGDARPAVEGTDYRVLTSYTNNDLDAANGQYLDGVTDDGLVLFRDGPHGRSNASRFALLDPVTGERTWLDGLPDPSAQFWPVELSADRIALLRLPTSGETDALVVDVYDRADERWTATSWPGLPGTGDAWGARSAPDGRLYVKVPATEGAIPDGGWPTAPDGEAEDADAEGDTYDLWSVSLDDTSDARDEGLRVGDVAFTDTSMVWTDRTNGDAGLVHVRDLASGSETTFDPRTGDRCNLLGFGASGDRIMMSQYCGTYEDGVRDDRVQVLSTDGDLVTTIQGSGIEGGPAGPGNELVTITSYDRAQGGTYVYDLADGSLLRLSDAVSSFGVGGPAPDGDFMWHTPVNRRNGATQWVGRLIG</sequence>
<comment type="caution">
    <text evidence="2">The sequence shown here is derived from an EMBL/GenBank/DDBJ whole genome shotgun (WGS) entry which is preliminary data.</text>
</comment>
<evidence type="ECO:0000256" key="1">
    <source>
        <dbReference type="SAM" id="Phobius"/>
    </source>
</evidence>
<dbReference type="Proteomes" id="UP000294071">
    <property type="component" value="Unassembled WGS sequence"/>
</dbReference>
<evidence type="ECO:0008006" key="4">
    <source>
        <dbReference type="Google" id="ProtNLM"/>
    </source>
</evidence>